<gene>
    <name evidence="10" type="ORF">FB550_111233</name>
</gene>
<feature type="domain" description="Spore germination GerAC-like C-terminal" evidence="8">
    <location>
        <begin position="234"/>
        <end position="398"/>
    </location>
</feature>
<proteinExistence type="inferred from homology"/>
<evidence type="ECO:0000256" key="7">
    <source>
        <dbReference type="ARBA" id="ARBA00023288"/>
    </source>
</evidence>
<dbReference type="Gene3D" id="3.30.300.210">
    <property type="entry name" value="Nutrient germinant receptor protein C, domain 3"/>
    <property type="match status" value="1"/>
</dbReference>
<evidence type="ECO:0000313" key="10">
    <source>
        <dbReference type="EMBL" id="TWD96573.1"/>
    </source>
</evidence>
<dbReference type="GO" id="GO:0016020">
    <property type="term" value="C:membrane"/>
    <property type="evidence" value="ECO:0007669"/>
    <property type="project" value="UniProtKB-SubCell"/>
</dbReference>
<evidence type="ECO:0000256" key="5">
    <source>
        <dbReference type="ARBA" id="ARBA00023136"/>
    </source>
</evidence>
<evidence type="ECO:0000256" key="3">
    <source>
        <dbReference type="ARBA" id="ARBA00022544"/>
    </source>
</evidence>
<keyword evidence="11" id="KW-1185">Reference proteome</keyword>
<feature type="domain" description="Spore germination protein N-terminal" evidence="9">
    <location>
        <begin position="39"/>
        <end position="208"/>
    </location>
</feature>
<dbReference type="GO" id="GO:0009847">
    <property type="term" value="P:spore germination"/>
    <property type="evidence" value="ECO:0007669"/>
    <property type="project" value="InterPro"/>
</dbReference>
<dbReference type="PANTHER" id="PTHR35789:SF1">
    <property type="entry name" value="SPORE GERMINATION PROTEIN B3"/>
    <property type="match status" value="1"/>
</dbReference>
<evidence type="ECO:0000259" key="9">
    <source>
        <dbReference type="Pfam" id="PF25198"/>
    </source>
</evidence>
<comment type="caution">
    <text evidence="10">The sequence shown here is derived from an EMBL/GenBank/DDBJ whole genome shotgun (WGS) entry which is preliminary data.</text>
</comment>
<dbReference type="Proteomes" id="UP000319671">
    <property type="component" value="Unassembled WGS sequence"/>
</dbReference>
<sequence length="402" mass="45128">MKSNNKVKRKHMKSNINIVLAIGIILSIIVSKQVQDTLLNKLSVVSAIGIDKSKLGYIASLQIYNPASNSKEGASETGAYTYSAKGRTIPEAMERIENKLARPIFLDNTEVAVIGEELAKSEGISSISDYFMRESNLPANIRFVISKGVSANKLLQIFTPVQKISGSRLEEMLIRKRLSWGKLSDVTSNHIREKAVQNRTELTIPYIRMNGSFSKGTSKQNIEKATPETILSIDGLAVFQDQKLSYFLSSDESNLYALIHAKIKKTSIITKCQRQKGYVTWKEVRSKPVIRIKDKKGIPTFSLMLQLTGKLSDVSCKIDTSNTKNIASLQHEAEHDLQQQINQLIAKTQNKKTDINGFGEVMYRKQPNRWNRSKKDWNSIYSTVKVQTDVRVKVLDVGDISS</sequence>
<dbReference type="RefSeq" id="WP_186446574.1">
    <property type="nucleotide sequence ID" value="NZ_VIVN01000011.1"/>
</dbReference>
<comment type="subcellular location">
    <subcellularLocation>
        <location evidence="1">Membrane</location>
        <topology evidence="1">Lipid-anchor</topology>
    </subcellularLocation>
</comment>
<dbReference type="Pfam" id="PF05504">
    <property type="entry name" value="Spore_GerAC"/>
    <property type="match status" value="1"/>
</dbReference>
<keyword evidence="6" id="KW-0564">Palmitate</keyword>
<organism evidence="10 11">
    <name type="scientific">Neobacillus bataviensis</name>
    <dbReference type="NCBI Taxonomy" id="220685"/>
    <lineage>
        <taxon>Bacteria</taxon>
        <taxon>Bacillati</taxon>
        <taxon>Bacillota</taxon>
        <taxon>Bacilli</taxon>
        <taxon>Bacillales</taxon>
        <taxon>Bacillaceae</taxon>
        <taxon>Neobacillus</taxon>
    </lineage>
</organism>
<dbReference type="PANTHER" id="PTHR35789">
    <property type="entry name" value="SPORE GERMINATION PROTEIN B3"/>
    <property type="match status" value="1"/>
</dbReference>
<reference evidence="10 11" key="1">
    <citation type="submission" date="2019-06" db="EMBL/GenBank/DDBJ databases">
        <title>Sorghum-associated microbial communities from plants grown in Nebraska, USA.</title>
        <authorList>
            <person name="Schachtman D."/>
        </authorList>
    </citation>
    <scope>NUCLEOTIDE SEQUENCE [LARGE SCALE GENOMIC DNA]</scope>
    <source>
        <strain evidence="10 11">2482</strain>
    </source>
</reference>
<evidence type="ECO:0000259" key="8">
    <source>
        <dbReference type="Pfam" id="PF05504"/>
    </source>
</evidence>
<dbReference type="InterPro" id="IPR057336">
    <property type="entry name" value="GerAC_N"/>
</dbReference>
<keyword evidence="7" id="KW-0449">Lipoprotein</keyword>
<dbReference type="NCBIfam" id="TIGR02887">
    <property type="entry name" value="spore_ger_x_C"/>
    <property type="match status" value="1"/>
</dbReference>
<evidence type="ECO:0000313" key="11">
    <source>
        <dbReference type="Proteomes" id="UP000319671"/>
    </source>
</evidence>
<dbReference type="InterPro" id="IPR038501">
    <property type="entry name" value="Spore_GerAC_C_sf"/>
</dbReference>
<keyword evidence="5" id="KW-0472">Membrane</keyword>
<keyword evidence="4" id="KW-0732">Signal</keyword>
<comment type="similarity">
    <text evidence="2">Belongs to the GerABKC lipoprotein family.</text>
</comment>
<accession>A0A561CZB7</accession>
<dbReference type="EMBL" id="VIVN01000011">
    <property type="protein sequence ID" value="TWD96573.1"/>
    <property type="molecule type" value="Genomic_DNA"/>
</dbReference>
<evidence type="ECO:0000256" key="6">
    <source>
        <dbReference type="ARBA" id="ARBA00023139"/>
    </source>
</evidence>
<evidence type="ECO:0000256" key="1">
    <source>
        <dbReference type="ARBA" id="ARBA00004635"/>
    </source>
</evidence>
<dbReference type="InterPro" id="IPR046953">
    <property type="entry name" value="Spore_GerAC-like_C"/>
</dbReference>
<evidence type="ECO:0000256" key="2">
    <source>
        <dbReference type="ARBA" id="ARBA00007886"/>
    </source>
</evidence>
<keyword evidence="3" id="KW-0309">Germination</keyword>
<evidence type="ECO:0000256" key="4">
    <source>
        <dbReference type="ARBA" id="ARBA00022729"/>
    </source>
</evidence>
<name>A0A561CZB7_9BACI</name>
<dbReference type="AlphaFoldDB" id="A0A561CZB7"/>
<protein>
    <submittedName>
        <fullName evidence="10">Ger(X)C family germination protein</fullName>
    </submittedName>
</protein>
<dbReference type="InterPro" id="IPR008844">
    <property type="entry name" value="Spore_GerAC-like"/>
</dbReference>
<dbReference type="Pfam" id="PF25198">
    <property type="entry name" value="Spore_GerAC_N"/>
    <property type="match status" value="1"/>
</dbReference>